<dbReference type="OrthoDB" id="4510861at2759"/>
<dbReference type="VEuPathDB" id="FungiDB:BO72DRAFT_487183"/>
<protein>
    <submittedName>
        <fullName evidence="1">Uncharacterized protein</fullName>
    </submittedName>
</protein>
<dbReference type="InterPro" id="IPR036259">
    <property type="entry name" value="MFS_trans_sf"/>
</dbReference>
<evidence type="ECO:0000313" key="2">
    <source>
        <dbReference type="Proteomes" id="UP000249789"/>
    </source>
</evidence>
<dbReference type="AlphaFoldDB" id="A0A8G1RQA2"/>
<gene>
    <name evidence="1" type="ORF">BO72DRAFT_487183</name>
</gene>
<name>A0A8G1RQA2_9EURO</name>
<organism evidence="1 2">
    <name type="scientific">Aspergillus fijiensis CBS 313.89</name>
    <dbReference type="NCBI Taxonomy" id="1448319"/>
    <lineage>
        <taxon>Eukaryota</taxon>
        <taxon>Fungi</taxon>
        <taxon>Dikarya</taxon>
        <taxon>Ascomycota</taxon>
        <taxon>Pezizomycotina</taxon>
        <taxon>Eurotiomycetes</taxon>
        <taxon>Eurotiomycetidae</taxon>
        <taxon>Eurotiales</taxon>
        <taxon>Aspergillaceae</taxon>
        <taxon>Aspergillus</taxon>
    </lineage>
</organism>
<evidence type="ECO:0000313" key="1">
    <source>
        <dbReference type="EMBL" id="RAK75955.1"/>
    </source>
</evidence>
<dbReference type="Proteomes" id="UP000249789">
    <property type="component" value="Unassembled WGS sequence"/>
</dbReference>
<dbReference type="SUPFAM" id="SSF103473">
    <property type="entry name" value="MFS general substrate transporter"/>
    <property type="match status" value="1"/>
</dbReference>
<keyword evidence="2" id="KW-1185">Reference proteome</keyword>
<reference evidence="1 2" key="1">
    <citation type="submission" date="2018-02" db="EMBL/GenBank/DDBJ databases">
        <title>The genomes of Aspergillus section Nigri reveals drivers in fungal speciation.</title>
        <authorList>
            <consortium name="DOE Joint Genome Institute"/>
            <person name="Vesth T.C."/>
            <person name="Nybo J."/>
            <person name="Theobald S."/>
            <person name="Brandl J."/>
            <person name="Frisvad J.C."/>
            <person name="Nielsen K.F."/>
            <person name="Lyhne E.K."/>
            <person name="Kogle M.E."/>
            <person name="Kuo A."/>
            <person name="Riley R."/>
            <person name="Clum A."/>
            <person name="Nolan M."/>
            <person name="Lipzen A."/>
            <person name="Salamov A."/>
            <person name="Henrissat B."/>
            <person name="Wiebenga A."/>
            <person name="De vries R.P."/>
            <person name="Grigoriev I.V."/>
            <person name="Mortensen U.H."/>
            <person name="Andersen M.R."/>
            <person name="Baker S.E."/>
        </authorList>
    </citation>
    <scope>NUCLEOTIDE SEQUENCE [LARGE SCALE GENOMIC DNA]</scope>
    <source>
        <strain evidence="1 2">CBS 313.89</strain>
    </source>
</reference>
<accession>A0A8G1RQA2</accession>
<dbReference type="EMBL" id="KZ824653">
    <property type="protein sequence ID" value="RAK75955.1"/>
    <property type="molecule type" value="Genomic_DNA"/>
</dbReference>
<proteinExistence type="predicted"/>
<dbReference type="RefSeq" id="XP_040799965.1">
    <property type="nucleotide sequence ID" value="XM_040947968.1"/>
</dbReference>
<dbReference type="GeneID" id="63865301"/>
<sequence length="156" mass="16951">MAKDLCLGAGWKASSHLGVTASTNLVHYFGRRARSPPTISSTIDAASPPRVEEKEYPDGWKLLLPTIGICLTIFLVSLDFSIMATAVPAVTSEFHTVEDVGWYGSGTFVPAASYSCRKTDTNLSLPSDYRVRATPRGKSLHNIQYQMGLPDMAVDL</sequence>